<dbReference type="InterPro" id="IPR011961">
    <property type="entry name" value="RimM"/>
</dbReference>
<keyword evidence="4 5" id="KW-0143">Chaperone</keyword>
<comment type="similarity">
    <text evidence="5">Belongs to the RimM family.</text>
</comment>
<gene>
    <name evidence="5 8" type="primary">rimM</name>
    <name evidence="8" type="ORF">ACFSJC_08280</name>
</gene>
<keyword evidence="3 5" id="KW-0698">rRNA processing</keyword>
<evidence type="ECO:0000256" key="3">
    <source>
        <dbReference type="ARBA" id="ARBA00022552"/>
    </source>
</evidence>
<dbReference type="HAMAP" id="MF_00014">
    <property type="entry name" value="Ribosome_mat_RimM"/>
    <property type="match status" value="1"/>
</dbReference>
<keyword evidence="9" id="KW-1185">Reference proteome</keyword>
<dbReference type="Proteomes" id="UP001597337">
    <property type="component" value="Unassembled WGS sequence"/>
</dbReference>
<sequence>MKERDPSRVVLGKIVGVYGVKGWVRVFSETAPREGILGYSPWLVGAGSSPCRVAEGKVHRKGLIVRLDGCEDRDQAAVLVGQEISVPRDRLPPPRSDEFYWVDLERLAVFSVSGVDLGCVDHLFPTGANDVLVVKGDRERLIPFVWGEVVKDVDFTTRRIEVDWDPDF</sequence>
<evidence type="ECO:0000256" key="2">
    <source>
        <dbReference type="ARBA" id="ARBA00022517"/>
    </source>
</evidence>
<dbReference type="EMBL" id="JBHUHX010000016">
    <property type="protein sequence ID" value="MFD2111834.1"/>
    <property type="molecule type" value="Genomic_DNA"/>
</dbReference>
<comment type="domain">
    <text evidence="5">The PRC barrel domain binds ribosomal protein uS19.</text>
</comment>
<dbReference type="InterPro" id="IPR002676">
    <property type="entry name" value="RimM_N"/>
</dbReference>
<keyword evidence="2 5" id="KW-0690">Ribosome biogenesis</keyword>
<dbReference type="PANTHER" id="PTHR33692:SF1">
    <property type="entry name" value="RIBOSOME MATURATION FACTOR RIMM"/>
    <property type="match status" value="1"/>
</dbReference>
<dbReference type="NCBIfam" id="TIGR02273">
    <property type="entry name" value="16S_RimM"/>
    <property type="match status" value="1"/>
</dbReference>
<organism evidence="8 9">
    <name type="scientific">Thiorhodococcus fuscus</name>
    <dbReference type="NCBI Taxonomy" id="527200"/>
    <lineage>
        <taxon>Bacteria</taxon>
        <taxon>Pseudomonadati</taxon>
        <taxon>Pseudomonadota</taxon>
        <taxon>Gammaproteobacteria</taxon>
        <taxon>Chromatiales</taxon>
        <taxon>Chromatiaceae</taxon>
        <taxon>Thiorhodococcus</taxon>
    </lineage>
</organism>
<dbReference type="InterPro" id="IPR036976">
    <property type="entry name" value="RimM_N_sf"/>
</dbReference>
<dbReference type="PANTHER" id="PTHR33692">
    <property type="entry name" value="RIBOSOME MATURATION FACTOR RIMM"/>
    <property type="match status" value="1"/>
</dbReference>
<dbReference type="RefSeq" id="WP_386025589.1">
    <property type="nucleotide sequence ID" value="NZ_JBHUHX010000016.1"/>
</dbReference>
<feature type="domain" description="RimM N-terminal" evidence="6">
    <location>
        <begin position="11"/>
        <end position="89"/>
    </location>
</feature>
<dbReference type="Gene3D" id="2.30.30.240">
    <property type="entry name" value="PRC-barrel domain"/>
    <property type="match status" value="1"/>
</dbReference>
<reference evidence="9" key="1">
    <citation type="journal article" date="2019" name="Int. J. Syst. Evol. Microbiol.">
        <title>The Global Catalogue of Microorganisms (GCM) 10K type strain sequencing project: providing services to taxonomists for standard genome sequencing and annotation.</title>
        <authorList>
            <consortium name="The Broad Institute Genomics Platform"/>
            <consortium name="The Broad Institute Genome Sequencing Center for Infectious Disease"/>
            <person name="Wu L."/>
            <person name="Ma J."/>
        </authorList>
    </citation>
    <scope>NUCLEOTIDE SEQUENCE [LARGE SCALE GENOMIC DNA]</scope>
    <source>
        <strain evidence="9">KACC 12597</strain>
    </source>
</reference>
<dbReference type="InterPro" id="IPR056792">
    <property type="entry name" value="PRC_RimM"/>
</dbReference>
<accession>A0ABW4Y719</accession>
<evidence type="ECO:0000256" key="5">
    <source>
        <dbReference type="HAMAP-Rule" id="MF_00014"/>
    </source>
</evidence>
<dbReference type="SUPFAM" id="SSF50447">
    <property type="entry name" value="Translation proteins"/>
    <property type="match status" value="1"/>
</dbReference>
<dbReference type="Pfam" id="PF24986">
    <property type="entry name" value="PRC_RimM"/>
    <property type="match status" value="1"/>
</dbReference>
<dbReference type="InterPro" id="IPR009000">
    <property type="entry name" value="Transl_B-barrel_sf"/>
</dbReference>
<evidence type="ECO:0000259" key="6">
    <source>
        <dbReference type="Pfam" id="PF01782"/>
    </source>
</evidence>
<dbReference type="Gene3D" id="2.40.30.60">
    <property type="entry name" value="RimM"/>
    <property type="match status" value="1"/>
</dbReference>
<evidence type="ECO:0000256" key="4">
    <source>
        <dbReference type="ARBA" id="ARBA00023186"/>
    </source>
</evidence>
<evidence type="ECO:0000256" key="1">
    <source>
        <dbReference type="ARBA" id="ARBA00022490"/>
    </source>
</evidence>
<protein>
    <recommendedName>
        <fullName evidence="5">Ribosome maturation factor RimM</fullName>
    </recommendedName>
</protein>
<keyword evidence="1 5" id="KW-0963">Cytoplasm</keyword>
<dbReference type="InterPro" id="IPR011033">
    <property type="entry name" value="PRC_barrel-like_sf"/>
</dbReference>
<feature type="domain" description="Ribosome maturation factor RimM PRC barrel" evidence="7">
    <location>
        <begin position="101"/>
        <end position="166"/>
    </location>
</feature>
<dbReference type="SUPFAM" id="SSF50346">
    <property type="entry name" value="PRC-barrel domain"/>
    <property type="match status" value="1"/>
</dbReference>
<evidence type="ECO:0000313" key="8">
    <source>
        <dbReference type="EMBL" id="MFD2111834.1"/>
    </source>
</evidence>
<comment type="subunit">
    <text evidence="5">Binds ribosomal protein uS19.</text>
</comment>
<proteinExistence type="inferred from homology"/>
<comment type="subcellular location">
    <subcellularLocation>
        <location evidence="5">Cytoplasm</location>
    </subcellularLocation>
</comment>
<comment type="caution">
    <text evidence="8">The sequence shown here is derived from an EMBL/GenBank/DDBJ whole genome shotgun (WGS) entry which is preliminary data.</text>
</comment>
<name>A0ABW4Y719_9GAMM</name>
<comment type="function">
    <text evidence="5">An accessory protein needed during the final step in the assembly of 30S ribosomal subunit, possibly for assembly of the head region. Essential for efficient processing of 16S rRNA. May be needed both before and after RbfA during the maturation of 16S rRNA. It has affinity for free ribosomal 30S subunits but not for 70S ribosomes.</text>
</comment>
<evidence type="ECO:0000259" key="7">
    <source>
        <dbReference type="Pfam" id="PF24986"/>
    </source>
</evidence>
<evidence type="ECO:0000313" key="9">
    <source>
        <dbReference type="Proteomes" id="UP001597337"/>
    </source>
</evidence>
<dbReference type="Pfam" id="PF01782">
    <property type="entry name" value="RimM"/>
    <property type="match status" value="1"/>
</dbReference>